<dbReference type="PANTHER" id="PTHR12864">
    <property type="entry name" value="RAN BINDING PROTEIN 9-RELATED"/>
    <property type="match status" value="1"/>
</dbReference>
<evidence type="ECO:0000256" key="1">
    <source>
        <dbReference type="SAM" id="MobiDB-lite"/>
    </source>
</evidence>
<organism evidence="4 5">
    <name type="scientific">Apophysomyces ossiformis</name>
    <dbReference type="NCBI Taxonomy" id="679940"/>
    <lineage>
        <taxon>Eukaryota</taxon>
        <taxon>Fungi</taxon>
        <taxon>Fungi incertae sedis</taxon>
        <taxon>Mucoromycota</taxon>
        <taxon>Mucoromycotina</taxon>
        <taxon>Mucoromycetes</taxon>
        <taxon>Mucorales</taxon>
        <taxon>Mucorineae</taxon>
        <taxon>Mucoraceae</taxon>
        <taxon>Apophysomyces</taxon>
    </lineage>
</organism>
<dbReference type="SMART" id="SM00757">
    <property type="entry name" value="CRA"/>
    <property type="match status" value="1"/>
</dbReference>
<dbReference type="SMART" id="SM00668">
    <property type="entry name" value="CTLH"/>
    <property type="match status" value="1"/>
</dbReference>
<dbReference type="EMBL" id="JABAYA010000167">
    <property type="protein sequence ID" value="KAF7723012.1"/>
    <property type="molecule type" value="Genomic_DNA"/>
</dbReference>
<accession>A0A8H7ELQ0</accession>
<dbReference type="InterPro" id="IPR035782">
    <property type="entry name" value="SPRY_RanBP9/10"/>
</dbReference>
<dbReference type="InterPro" id="IPR003877">
    <property type="entry name" value="SPRY_dom"/>
</dbReference>
<evidence type="ECO:0000313" key="4">
    <source>
        <dbReference type="EMBL" id="KAF7723012.1"/>
    </source>
</evidence>
<evidence type="ECO:0000259" key="2">
    <source>
        <dbReference type="PROSITE" id="PS50188"/>
    </source>
</evidence>
<protein>
    <recommendedName>
        <fullName evidence="6">Ran-binding protein 10</fullName>
    </recommendedName>
</protein>
<proteinExistence type="predicted"/>
<dbReference type="PROSITE" id="PS50188">
    <property type="entry name" value="B302_SPRY"/>
    <property type="match status" value="1"/>
</dbReference>
<evidence type="ECO:0008006" key="6">
    <source>
        <dbReference type="Google" id="ProtNLM"/>
    </source>
</evidence>
<dbReference type="SMART" id="SM00449">
    <property type="entry name" value="SPRY"/>
    <property type="match status" value="1"/>
</dbReference>
<feature type="region of interest" description="Disordered" evidence="1">
    <location>
        <begin position="368"/>
        <end position="408"/>
    </location>
</feature>
<dbReference type="InterPro" id="IPR013144">
    <property type="entry name" value="CRA_dom"/>
</dbReference>
<dbReference type="InterPro" id="IPR013320">
    <property type="entry name" value="ConA-like_dom_sf"/>
</dbReference>
<dbReference type="PROSITE" id="PS50897">
    <property type="entry name" value="CTLH"/>
    <property type="match status" value="1"/>
</dbReference>
<keyword evidence="5" id="KW-1185">Reference proteome</keyword>
<comment type="caution">
    <text evidence="4">The sequence shown here is derived from an EMBL/GenBank/DDBJ whole genome shotgun (WGS) entry which is preliminary data.</text>
</comment>
<dbReference type="Pfam" id="PF00622">
    <property type="entry name" value="SPRY"/>
    <property type="match status" value="1"/>
</dbReference>
<gene>
    <name evidence="4" type="ORF">EC973_002428</name>
</gene>
<name>A0A8H7ELQ0_9FUNG</name>
<dbReference type="Gene3D" id="2.60.120.920">
    <property type="match status" value="1"/>
</dbReference>
<dbReference type="InterPro" id="IPR050618">
    <property type="entry name" value="Ubq-SigPath_Reg"/>
</dbReference>
<dbReference type="AlphaFoldDB" id="A0A8H7ELQ0"/>
<dbReference type="Pfam" id="PF10607">
    <property type="entry name" value="CTLH"/>
    <property type="match status" value="2"/>
</dbReference>
<evidence type="ECO:0000313" key="5">
    <source>
        <dbReference type="Proteomes" id="UP000605846"/>
    </source>
</evidence>
<dbReference type="OrthoDB" id="25503at2759"/>
<dbReference type="SUPFAM" id="SSF49899">
    <property type="entry name" value="Concanavalin A-like lectins/glucanases"/>
    <property type="match status" value="1"/>
</dbReference>
<dbReference type="PROSITE" id="PS50896">
    <property type="entry name" value="LISH"/>
    <property type="match status" value="1"/>
</dbReference>
<dbReference type="InterPro" id="IPR006595">
    <property type="entry name" value="CTLH_C"/>
</dbReference>
<sequence length="632" mass="69096">MKKPSGPIDNPSCILDELDLRLPTYWNHKDKDQHIEIGRNGLDLAYAGQGKDDSEAACVRANFPMRSQCGIYYFEMQVISRGDEGYIGIGFCTGVNDLDRLPGWDIGSWGYHGDDGQAFAGCGTGKGYGPCFTTGDVIGCGVNFADKTAFYTKNGVHLGTAFHSINTTAPLFPCIGLRSPGELVTVNFGQDAFMFDIAQYVKDQKTEKWKTFVDRQDAPQVDSVPKIESDQMKLDQLILSYLVHHGYTGTAKAFLKDKKYVCDTSLSIADVKPACFAGKSSDITAENDMNQRQSIRAALLAGQVDRAMELTQTYFPGVLDEQGKGENIVFELKCRKFIEMISEYTEQEHALRRKSQAANTLEDDRMSISSTDMQSSVCSEEPETVNGTGRRKPIPICTSPSSSSAPVSASGRRLSYAAIAASVSPTSSTSSFCAISVSPTGTASSNGPEPMEADEGISMVNRRGRRLSTRRSSSSSSSSSFSICSIGPISCEPTLGEEDEDDNNFGHTSTVHLMKQVMKYGQQLQESYRKSDKPRVRERLAELFSLFAYPDPSTSPVAYLLDKSGRDTLATELNAAILVHQNHPEIPPLERVFRQYLVSRKELVLDGHGAASLVSAEEQCPSHSLCGRVNTI</sequence>
<dbReference type="Pfam" id="PF08513">
    <property type="entry name" value="LisH"/>
    <property type="match status" value="1"/>
</dbReference>
<feature type="domain" description="B30.2/SPRY" evidence="2">
    <location>
        <begin position="4"/>
        <end position="193"/>
    </location>
</feature>
<reference evidence="4" key="1">
    <citation type="submission" date="2020-01" db="EMBL/GenBank/DDBJ databases">
        <title>Genome Sequencing of Three Apophysomyces-Like Fungal Strains Confirms a Novel Fungal Genus in the Mucoromycota with divergent Burkholderia-like Endosymbiotic Bacteria.</title>
        <authorList>
            <person name="Stajich J.E."/>
            <person name="Macias A.M."/>
            <person name="Carter-House D."/>
            <person name="Lovett B."/>
            <person name="Kasson L.R."/>
            <person name="Berry K."/>
            <person name="Grigoriev I."/>
            <person name="Chang Y."/>
            <person name="Spatafora J."/>
            <person name="Kasson M.T."/>
        </authorList>
    </citation>
    <scope>NUCLEOTIDE SEQUENCE</scope>
    <source>
        <strain evidence="4">NRRL A-21654</strain>
    </source>
</reference>
<evidence type="ECO:0000259" key="3">
    <source>
        <dbReference type="PROSITE" id="PS50897"/>
    </source>
</evidence>
<feature type="compositionally biased region" description="Low complexity" evidence="1">
    <location>
        <begin position="399"/>
        <end position="408"/>
    </location>
</feature>
<dbReference type="Proteomes" id="UP000605846">
    <property type="component" value="Unassembled WGS sequence"/>
</dbReference>
<feature type="compositionally biased region" description="Polar residues" evidence="1">
    <location>
        <begin position="368"/>
        <end position="378"/>
    </location>
</feature>
<dbReference type="InterPro" id="IPR001870">
    <property type="entry name" value="B30.2/SPRY"/>
</dbReference>
<dbReference type="InterPro" id="IPR006594">
    <property type="entry name" value="LisH"/>
</dbReference>
<dbReference type="InterPro" id="IPR043136">
    <property type="entry name" value="B30.2/SPRY_sf"/>
</dbReference>
<dbReference type="CDD" id="cd12909">
    <property type="entry name" value="SPRY_RanBP9_10"/>
    <property type="match status" value="1"/>
</dbReference>
<dbReference type="InterPro" id="IPR024964">
    <property type="entry name" value="CTLH/CRA"/>
</dbReference>
<feature type="domain" description="CTLH" evidence="3">
    <location>
        <begin position="288"/>
        <end position="348"/>
    </location>
</feature>